<keyword evidence="1" id="KW-0472">Membrane</keyword>
<feature type="transmembrane region" description="Helical" evidence="1">
    <location>
        <begin position="486"/>
        <end position="506"/>
    </location>
</feature>
<evidence type="ECO:0000256" key="1">
    <source>
        <dbReference type="SAM" id="Phobius"/>
    </source>
</evidence>
<feature type="transmembrane region" description="Helical" evidence="1">
    <location>
        <begin position="527"/>
        <end position="548"/>
    </location>
</feature>
<reference evidence="2 3" key="1">
    <citation type="submission" date="2020-08" db="EMBL/GenBank/DDBJ databases">
        <title>Genomic Encyclopedia of Type Strains, Phase IV (KMG-IV): sequencing the most valuable type-strain genomes for metagenomic binning, comparative biology and taxonomic classification.</title>
        <authorList>
            <person name="Goeker M."/>
        </authorList>
    </citation>
    <scope>NUCLEOTIDE SEQUENCE [LARGE SCALE GENOMIC DNA]</scope>
    <source>
        <strain evidence="2 3">YIM 65646</strain>
    </source>
</reference>
<protein>
    <recommendedName>
        <fullName evidence="4">NACHT domain-containing protein</fullName>
    </recommendedName>
</protein>
<feature type="transmembrane region" description="Helical" evidence="1">
    <location>
        <begin position="406"/>
        <end position="422"/>
    </location>
</feature>
<evidence type="ECO:0000313" key="2">
    <source>
        <dbReference type="EMBL" id="MBB6036009.1"/>
    </source>
</evidence>
<dbReference type="AlphaFoldDB" id="A0A841FU06"/>
<keyword evidence="1" id="KW-0812">Transmembrane</keyword>
<comment type="caution">
    <text evidence="2">The sequence shown here is derived from an EMBL/GenBank/DDBJ whole genome shotgun (WGS) entry which is preliminary data.</text>
</comment>
<evidence type="ECO:0000313" key="3">
    <source>
        <dbReference type="Proteomes" id="UP000548476"/>
    </source>
</evidence>
<keyword evidence="3" id="KW-1185">Reference proteome</keyword>
<sequence>MGSRGRWVVGVAAGLVGLAASGFLIVAYAFAPARDFGATSGVVSGVIGALGFAVAVFALLPGLAGPSGDPLEELAAAVAREWEREVMARGLDRSDVLRVRWGSTRRPVVTACGDDSGDVAGMADLWRAHPARQLVVIGDPGAGKSTAAVGLVRRILAERSAGDPVPVLIPLADWDPGADHAEVWLARRLADAYPWLRRRGLASDLVERGRLVPVLDGLDEIGGDRRPAAIPALEAAFGASRPFVLTCRSAEYEELIAVTGSPFAAAAVVEIEAVSAEDAVAYLPSGQVGGAERWKPVLDRLRAEPDGPLATALRTPLMVFLAREGHRRGDPAELLALSDVDVIEETLLDGYIPAVYGDRGPAAPGDRRLDVAEDDARQWLGHFARRSPGPFAWWETAPAMRWTRRLLGAAVGVVVGVVAFAVSGDESIWFAVMPTLVFGAAATGRIHAARPKSLRGSRRVWSTVVWITVADAVLAVALFAFGESELGLAVALIYPGVAVLGVLLASMLTVEPGVSGPERSLRDDRTVAMLTALAYLLLLGGLLVAIGWRGALDTEPLPIVASMPIGTALMGITASAWARFCAARLLLARRRRFPLRLMRFLADAHRRGVVRKVGPRYELRHARLAQHLSSTWVPR</sequence>
<accession>A0A841FU06</accession>
<gene>
    <name evidence="2" type="ORF">HNR73_003877</name>
</gene>
<dbReference type="Proteomes" id="UP000548476">
    <property type="component" value="Unassembled WGS sequence"/>
</dbReference>
<dbReference type="RefSeq" id="WP_184788863.1">
    <property type="nucleotide sequence ID" value="NZ_BONT01000046.1"/>
</dbReference>
<feature type="transmembrane region" description="Helical" evidence="1">
    <location>
        <begin position="7"/>
        <end position="30"/>
    </location>
</feature>
<feature type="transmembrane region" description="Helical" evidence="1">
    <location>
        <begin position="428"/>
        <end position="448"/>
    </location>
</feature>
<proteinExistence type="predicted"/>
<feature type="transmembrane region" description="Helical" evidence="1">
    <location>
        <begin position="460"/>
        <end position="480"/>
    </location>
</feature>
<evidence type="ECO:0008006" key="4">
    <source>
        <dbReference type="Google" id="ProtNLM"/>
    </source>
</evidence>
<feature type="transmembrane region" description="Helical" evidence="1">
    <location>
        <begin position="36"/>
        <end position="60"/>
    </location>
</feature>
<dbReference type="InterPro" id="IPR027417">
    <property type="entry name" value="P-loop_NTPase"/>
</dbReference>
<name>A0A841FU06_9ACTN</name>
<keyword evidence="1" id="KW-1133">Transmembrane helix</keyword>
<dbReference type="EMBL" id="JACHGT010000008">
    <property type="protein sequence ID" value="MBB6036009.1"/>
    <property type="molecule type" value="Genomic_DNA"/>
</dbReference>
<organism evidence="2 3">
    <name type="scientific">Phytomonospora endophytica</name>
    <dbReference type="NCBI Taxonomy" id="714109"/>
    <lineage>
        <taxon>Bacteria</taxon>
        <taxon>Bacillati</taxon>
        <taxon>Actinomycetota</taxon>
        <taxon>Actinomycetes</taxon>
        <taxon>Micromonosporales</taxon>
        <taxon>Micromonosporaceae</taxon>
        <taxon>Phytomonospora</taxon>
    </lineage>
</organism>
<feature type="transmembrane region" description="Helical" evidence="1">
    <location>
        <begin position="568"/>
        <end position="587"/>
    </location>
</feature>
<dbReference type="Gene3D" id="3.40.50.300">
    <property type="entry name" value="P-loop containing nucleotide triphosphate hydrolases"/>
    <property type="match status" value="1"/>
</dbReference>